<dbReference type="InterPro" id="IPR001109">
    <property type="entry name" value="Hydrogenase_HupF/HypC"/>
</dbReference>
<dbReference type="PANTHER" id="PTHR35177">
    <property type="entry name" value="HYDROGENASE MATURATION FACTOR HYBG"/>
    <property type="match status" value="1"/>
</dbReference>
<dbReference type="NCBIfam" id="TIGR00074">
    <property type="entry name" value="hypC_hupF"/>
    <property type="match status" value="1"/>
</dbReference>
<dbReference type="RefSeq" id="WP_152588251.1">
    <property type="nucleotide sequence ID" value="NZ_CP045226.1"/>
</dbReference>
<dbReference type="EMBL" id="CP045226">
    <property type="protein sequence ID" value="QFS43434.1"/>
    <property type="molecule type" value="Genomic_DNA"/>
</dbReference>
<evidence type="ECO:0000313" key="3">
    <source>
        <dbReference type="Proteomes" id="UP000326678"/>
    </source>
</evidence>
<dbReference type="SUPFAM" id="SSF159127">
    <property type="entry name" value="HupF/HypC-like"/>
    <property type="match status" value="1"/>
</dbReference>
<evidence type="ECO:0000256" key="1">
    <source>
        <dbReference type="ARBA" id="ARBA00006018"/>
    </source>
</evidence>
<protein>
    <submittedName>
        <fullName evidence="2">HypC, hydrogenase expression/formation protein HypC</fullName>
    </submittedName>
</protein>
<comment type="similarity">
    <text evidence="1">Belongs to the HupF/HypC family.</text>
</comment>
<gene>
    <name evidence="2" type="ORF">GXM_00907</name>
</gene>
<organism evidence="2 3">
    <name type="scientific">Nostoc sphaeroides CCNUC1</name>
    <dbReference type="NCBI Taxonomy" id="2653204"/>
    <lineage>
        <taxon>Bacteria</taxon>
        <taxon>Bacillati</taxon>
        <taxon>Cyanobacteriota</taxon>
        <taxon>Cyanophyceae</taxon>
        <taxon>Nostocales</taxon>
        <taxon>Nostocaceae</taxon>
        <taxon>Nostoc</taxon>
    </lineage>
</organism>
<dbReference type="FunFam" id="2.30.30.140:FF:000022">
    <property type="entry name" value="Hydrogenase assembly chaperone HybG"/>
    <property type="match status" value="1"/>
</dbReference>
<proteinExistence type="inferred from homology"/>
<dbReference type="KEGG" id="nsh:GXM_00907"/>
<dbReference type="GO" id="GO:0051604">
    <property type="term" value="P:protein maturation"/>
    <property type="evidence" value="ECO:0007669"/>
    <property type="project" value="TreeGrafter"/>
</dbReference>
<reference evidence="2 3" key="1">
    <citation type="submission" date="2019-10" db="EMBL/GenBank/DDBJ databases">
        <title>Genomic and transcriptomic insights into the perfect genentic adaptation of a filamentous nitrogen-fixing cyanobacterium to rice fields.</title>
        <authorList>
            <person name="Chen Z."/>
        </authorList>
    </citation>
    <scope>NUCLEOTIDE SEQUENCE [LARGE SCALE GENOMIC DNA]</scope>
    <source>
        <strain evidence="2">CCNUC1</strain>
    </source>
</reference>
<accession>A0A5P8VSX5</accession>
<dbReference type="Gene3D" id="2.30.30.140">
    <property type="match status" value="1"/>
</dbReference>
<dbReference type="Proteomes" id="UP000326678">
    <property type="component" value="Chromosome Gxm1"/>
</dbReference>
<name>A0A5P8VSX5_9NOSO</name>
<dbReference type="GO" id="GO:1902670">
    <property type="term" value="F:carbon dioxide binding"/>
    <property type="evidence" value="ECO:0007669"/>
    <property type="project" value="TreeGrafter"/>
</dbReference>
<dbReference type="PANTHER" id="PTHR35177:SF2">
    <property type="entry name" value="HYDROGENASE MATURATION FACTOR HYBG"/>
    <property type="match status" value="1"/>
</dbReference>
<dbReference type="Pfam" id="PF01455">
    <property type="entry name" value="HupF_HypC"/>
    <property type="match status" value="1"/>
</dbReference>
<dbReference type="PROSITE" id="PS01097">
    <property type="entry name" value="HUPF_HYPC"/>
    <property type="match status" value="1"/>
</dbReference>
<dbReference type="GO" id="GO:0005506">
    <property type="term" value="F:iron ion binding"/>
    <property type="evidence" value="ECO:0007669"/>
    <property type="project" value="TreeGrafter"/>
</dbReference>
<sequence>MCLGIPGQIIEITNINHKLALVNIGGVKREVNIACIVDEQHPPEACIGDWVLVHVGFAMNRINEQEAAETLQLFQELAAAQAGISTCTNSV</sequence>
<dbReference type="InterPro" id="IPR019812">
    <property type="entry name" value="Hydgase_assmbl_chp_CS"/>
</dbReference>
<dbReference type="PRINTS" id="PR00445">
    <property type="entry name" value="HUPFHYPC"/>
</dbReference>
<evidence type="ECO:0000313" key="2">
    <source>
        <dbReference type="EMBL" id="QFS43434.1"/>
    </source>
</evidence>
<dbReference type="AlphaFoldDB" id="A0A5P8VSX5"/>
<keyword evidence="3" id="KW-1185">Reference proteome</keyword>